<dbReference type="GO" id="GO:0003841">
    <property type="term" value="F:1-acylglycerol-3-phosphate O-acyltransferase activity"/>
    <property type="evidence" value="ECO:0007669"/>
    <property type="project" value="TreeGrafter"/>
</dbReference>
<dbReference type="CDD" id="cd07988">
    <property type="entry name" value="LPLAT_ABO13168-like"/>
    <property type="match status" value="1"/>
</dbReference>
<name>A0A2S9H4N0_9BURK</name>
<dbReference type="AlphaFoldDB" id="A0A2S9H4N0"/>
<dbReference type="RefSeq" id="WP_105529855.1">
    <property type="nucleotide sequence ID" value="NZ_PUGF01000001.1"/>
</dbReference>
<keyword evidence="6" id="KW-1185">Reference proteome</keyword>
<evidence type="ECO:0000256" key="3">
    <source>
        <dbReference type="ARBA" id="ARBA00023315"/>
    </source>
</evidence>
<dbReference type="OrthoDB" id="9796839at2"/>
<comment type="pathway">
    <text evidence="1">Lipid metabolism.</text>
</comment>
<dbReference type="PANTHER" id="PTHR10434:SF9">
    <property type="entry name" value="PHOSPHOLIPID_GLYCEROL ACYLTRANSFERASE DOMAIN-CONTAINING PROTEIN"/>
    <property type="match status" value="1"/>
</dbReference>
<dbReference type="GO" id="GO:0006654">
    <property type="term" value="P:phosphatidic acid biosynthetic process"/>
    <property type="evidence" value="ECO:0007669"/>
    <property type="project" value="TreeGrafter"/>
</dbReference>
<dbReference type="PANTHER" id="PTHR10434">
    <property type="entry name" value="1-ACYL-SN-GLYCEROL-3-PHOSPHATE ACYLTRANSFERASE"/>
    <property type="match status" value="1"/>
</dbReference>
<reference evidence="5 6" key="1">
    <citation type="submission" date="2018-02" db="EMBL/GenBank/DDBJ databases">
        <title>Solimicrobium silvestre gen. nov., sp. nov., isolated from alpine forest soil.</title>
        <authorList>
            <person name="Margesin R."/>
            <person name="Albuquerque L."/>
            <person name="Zhang D.-C."/>
            <person name="Froufe H.J.C."/>
            <person name="Severino R."/>
            <person name="Roxo I."/>
            <person name="Egas C."/>
            <person name="Da Costa M.S."/>
        </authorList>
    </citation>
    <scope>NUCLEOTIDE SEQUENCE [LARGE SCALE GENOMIC DNA]</scope>
    <source>
        <strain evidence="5 6">S20-91</strain>
    </source>
</reference>
<dbReference type="EMBL" id="PUGF01000001">
    <property type="protein sequence ID" value="PRC94944.1"/>
    <property type="molecule type" value="Genomic_DNA"/>
</dbReference>
<evidence type="ECO:0000256" key="2">
    <source>
        <dbReference type="ARBA" id="ARBA00022679"/>
    </source>
</evidence>
<protein>
    <submittedName>
        <fullName evidence="5">Acyltransferase</fullName>
    </submittedName>
</protein>
<dbReference type="InterPro" id="IPR002123">
    <property type="entry name" value="Plipid/glycerol_acylTrfase"/>
</dbReference>
<keyword evidence="3 5" id="KW-0012">Acyltransferase</keyword>
<dbReference type="Pfam" id="PF01553">
    <property type="entry name" value="Acyltransferase"/>
    <property type="match status" value="1"/>
</dbReference>
<evidence type="ECO:0000259" key="4">
    <source>
        <dbReference type="SMART" id="SM00563"/>
    </source>
</evidence>
<dbReference type="Proteomes" id="UP000237839">
    <property type="component" value="Unassembled WGS sequence"/>
</dbReference>
<gene>
    <name evidence="5" type="ORF">S2091_0139</name>
</gene>
<feature type="domain" description="Phospholipid/glycerol acyltransferase" evidence="4">
    <location>
        <begin position="41"/>
        <end position="150"/>
    </location>
</feature>
<dbReference type="SUPFAM" id="SSF69593">
    <property type="entry name" value="Glycerol-3-phosphate (1)-acyltransferase"/>
    <property type="match status" value="1"/>
</dbReference>
<keyword evidence="2 5" id="KW-0808">Transferase</keyword>
<dbReference type="SMART" id="SM00563">
    <property type="entry name" value="PlsC"/>
    <property type="match status" value="1"/>
</dbReference>
<organism evidence="5 6">
    <name type="scientific">Solimicrobium silvestre</name>
    <dbReference type="NCBI Taxonomy" id="2099400"/>
    <lineage>
        <taxon>Bacteria</taxon>
        <taxon>Pseudomonadati</taxon>
        <taxon>Pseudomonadota</taxon>
        <taxon>Betaproteobacteria</taxon>
        <taxon>Burkholderiales</taxon>
        <taxon>Oxalobacteraceae</taxon>
        <taxon>Solimicrobium</taxon>
    </lineage>
</organism>
<evidence type="ECO:0000313" key="5">
    <source>
        <dbReference type="EMBL" id="PRC94944.1"/>
    </source>
</evidence>
<evidence type="ECO:0000256" key="1">
    <source>
        <dbReference type="ARBA" id="ARBA00005189"/>
    </source>
</evidence>
<comment type="caution">
    <text evidence="5">The sequence shown here is derived from an EMBL/GenBank/DDBJ whole genome shotgun (WGS) entry which is preliminary data.</text>
</comment>
<evidence type="ECO:0000313" key="6">
    <source>
        <dbReference type="Proteomes" id="UP000237839"/>
    </source>
</evidence>
<accession>A0A2S9H4N0</accession>
<proteinExistence type="predicted"/>
<sequence length="207" mass="23572">MHHTIFDTPVVNTVMRWISVLMLRLLGWRVDGKAPDEAKYVLIAAPHTSNWDFPFTLMVCFALRLRVYWMGKSSLFPPVMGSVMRWLGGIPVDREKSGNLVQGTIDAFNRTERLTVIVPPEGTRDKVSHWKTGFYYIALGAKVPILLGFMDFKDKVGGVAHLFHPSGDIEHDMQEIKQFYRGFTGKNPQQFDDETIQIKAGSKDRES</sequence>